<keyword evidence="1" id="KW-0413">Isomerase</keyword>
<dbReference type="AlphaFoldDB" id="A0A8H4QAQ5"/>
<dbReference type="OrthoDB" id="5238343at2759"/>
<accession>A0A8H4QAQ5</accession>
<reference evidence="1 2" key="1">
    <citation type="journal article" date="2020" name="G3 (Bethesda)">
        <title>Genetic Underpinnings of Host Manipulation by Ophiocordyceps as Revealed by Comparative Transcriptomics.</title>
        <authorList>
            <person name="Will I."/>
            <person name="Das B."/>
            <person name="Trinh T."/>
            <person name="Brachmann A."/>
            <person name="Ohm R.A."/>
            <person name="de Bekker C."/>
        </authorList>
    </citation>
    <scope>NUCLEOTIDE SEQUENCE [LARGE SCALE GENOMIC DNA]</scope>
    <source>
        <strain evidence="1 2">EC05</strain>
    </source>
</reference>
<keyword evidence="2" id="KW-1185">Reference proteome</keyword>
<gene>
    <name evidence="1" type="ORF">GQ602_002445</name>
</gene>
<evidence type="ECO:0000313" key="1">
    <source>
        <dbReference type="EMBL" id="KAF4592146.1"/>
    </source>
</evidence>
<evidence type="ECO:0000313" key="2">
    <source>
        <dbReference type="Proteomes" id="UP000562929"/>
    </source>
</evidence>
<dbReference type="EMBL" id="JAACLJ010000002">
    <property type="protein sequence ID" value="KAF4592146.1"/>
    <property type="molecule type" value="Genomic_DNA"/>
</dbReference>
<comment type="caution">
    <text evidence="1">The sequence shown here is derived from an EMBL/GenBank/DDBJ whole genome shotgun (WGS) entry which is preliminary data.</text>
</comment>
<protein>
    <submittedName>
        <fullName evidence="1">Thioesterase/thiol ester dehydrase-isomerase</fullName>
    </submittedName>
</protein>
<proteinExistence type="predicted"/>
<name>A0A8H4QAQ5_9HYPO</name>
<organism evidence="1 2">
    <name type="scientific">Ophiocordyceps camponoti-floridani</name>
    <dbReference type="NCBI Taxonomy" id="2030778"/>
    <lineage>
        <taxon>Eukaryota</taxon>
        <taxon>Fungi</taxon>
        <taxon>Dikarya</taxon>
        <taxon>Ascomycota</taxon>
        <taxon>Pezizomycotina</taxon>
        <taxon>Sordariomycetes</taxon>
        <taxon>Hypocreomycetidae</taxon>
        <taxon>Hypocreales</taxon>
        <taxon>Ophiocordycipitaceae</taxon>
        <taxon>Ophiocordyceps</taxon>
    </lineage>
</organism>
<dbReference type="GO" id="GO:0016853">
    <property type="term" value="F:isomerase activity"/>
    <property type="evidence" value="ECO:0007669"/>
    <property type="project" value="UniProtKB-KW"/>
</dbReference>
<sequence length="118" mass="12760">MTTMTTASASTLRLTRGRPREFYRCRFTGPKGCTPNAAPHCCVEQHCQCDDGHVYAFNDDNLKAGGSGCDVPGRFLAQSTARLPTFCCLPQVLCIGPEGLMSPEWCAATGRVEHIPPP</sequence>
<dbReference type="Proteomes" id="UP000562929">
    <property type="component" value="Unassembled WGS sequence"/>
</dbReference>